<sequence length="465" mass="53726">MMDDPNITMEEYVRLEEEKARKRRKVFNWETAKYGKIWYDEDVYDLRSVETEFPAIVFYYNLTSNETLFCEPTVSSLKNNEIDFRISFDEFDDEDYTVIFDKNSFSYKIIYVNDLKTDSENDNEKVNMPSFPSLKTKVSCIDDLNFFKDFENEFPAIVYNDALTVNENTQRLNELLEASHDKINKVFIMKSFVMELNVNIVAWNYLVNGMLFNLIKNLYVPFGIPFDPKWYYKDGDCTRMLWRPRDQRLKYLRFEGVQYTEGDTVDYESRGRVCSLAEPGGGYLILEARCIAGRSRAPEKMTVTDLFYLSGMDVGSVNVPYLLAMYLRLFTPGRKQGVMISGSQFVFCIAKHFKLLTKERLWGLTVASGPERQPDVAAGAPEAGVANEGALTIPTPIQEDMHEIRGAPGEQRDVLDSMARDFSRTKAGNKFSIIVREYVTDPITLSKSRAEMRRESVYKSVEAQE</sequence>
<name>A0A6L2NNU8_TANCI</name>
<comment type="caution">
    <text evidence="1">The sequence shown here is derived from an EMBL/GenBank/DDBJ whole genome shotgun (WGS) entry which is preliminary data.</text>
</comment>
<organism evidence="1">
    <name type="scientific">Tanacetum cinerariifolium</name>
    <name type="common">Dalmatian daisy</name>
    <name type="synonym">Chrysanthemum cinerariifolium</name>
    <dbReference type="NCBI Taxonomy" id="118510"/>
    <lineage>
        <taxon>Eukaryota</taxon>
        <taxon>Viridiplantae</taxon>
        <taxon>Streptophyta</taxon>
        <taxon>Embryophyta</taxon>
        <taxon>Tracheophyta</taxon>
        <taxon>Spermatophyta</taxon>
        <taxon>Magnoliopsida</taxon>
        <taxon>eudicotyledons</taxon>
        <taxon>Gunneridae</taxon>
        <taxon>Pentapetalae</taxon>
        <taxon>asterids</taxon>
        <taxon>campanulids</taxon>
        <taxon>Asterales</taxon>
        <taxon>Asteraceae</taxon>
        <taxon>Asteroideae</taxon>
        <taxon>Anthemideae</taxon>
        <taxon>Anthemidinae</taxon>
        <taxon>Tanacetum</taxon>
    </lineage>
</organism>
<gene>
    <name evidence="1" type="ORF">Tci_059235</name>
</gene>
<evidence type="ECO:0000313" key="1">
    <source>
        <dbReference type="EMBL" id="GEU87257.1"/>
    </source>
</evidence>
<accession>A0A6L2NNU8</accession>
<proteinExistence type="predicted"/>
<protein>
    <submittedName>
        <fullName evidence="1">Uncharacterized protein</fullName>
    </submittedName>
</protein>
<dbReference type="AlphaFoldDB" id="A0A6L2NNU8"/>
<reference evidence="1" key="1">
    <citation type="journal article" date="2019" name="Sci. Rep.">
        <title>Draft genome of Tanacetum cinerariifolium, the natural source of mosquito coil.</title>
        <authorList>
            <person name="Yamashiro T."/>
            <person name="Shiraishi A."/>
            <person name="Satake H."/>
            <person name="Nakayama K."/>
        </authorList>
    </citation>
    <scope>NUCLEOTIDE SEQUENCE</scope>
</reference>
<dbReference type="EMBL" id="BKCJ010009501">
    <property type="protein sequence ID" value="GEU87257.1"/>
    <property type="molecule type" value="Genomic_DNA"/>
</dbReference>